<dbReference type="Gene3D" id="1.10.3470.10">
    <property type="entry name" value="ABC transporter involved in vitamin B12 uptake, BtuC"/>
    <property type="match status" value="1"/>
</dbReference>
<proteinExistence type="inferred from homology"/>
<feature type="transmembrane region" description="Helical" evidence="8">
    <location>
        <begin position="76"/>
        <end position="103"/>
    </location>
</feature>
<keyword evidence="10" id="KW-1185">Reference proteome</keyword>
<evidence type="ECO:0000256" key="8">
    <source>
        <dbReference type="SAM" id="Phobius"/>
    </source>
</evidence>
<keyword evidence="4" id="KW-1003">Cell membrane</keyword>
<dbReference type="Pfam" id="PF01032">
    <property type="entry name" value="FecCD"/>
    <property type="match status" value="1"/>
</dbReference>
<dbReference type="PANTHER" id="PTHR30472">
    <property type="entry name" value="FERRIC ENTEROBACTIN TRANSPORT SYSTEM PERMEASE PROTEIN"/>
    <property type="match status" value="1"/>
</dbReference>
<dbReference type="RefSeq" id="WP_341375793.1">
    <property type="nucleotide sequence ID" value="NZ_JBBUTF010000018.1"/>
</dbReference>
<evidence type="ECO:0000313" key="10">
    <source>
        <dbReference type="Proteomes" id="UP001368500"/>
    </source>
</evidence>
<dbReference type="EMBL" id="JBBUTF010000018">
    <property type="protein sequence ID" value="MEK8028011.1"/>
    <property type="molecule type" value="Genomic_DNA"/>
</dbReference>
<keyword evidence="7 8" id="KW-0472">Membrane</keyword>
<dbReference type="InterPro" id="IPR000522">
    <property type="entry name" value="ABC_transptr_permease_BtuC"/>
</dbReference>
<evidence type="ECO:0000256" key="3">
    <source>
        <dbReference type="ARBA" id="ARBA00022448"/>
    </source>
</evidence>
<comment type="caution">
    <text evidence="9">The sequence shown here is derived from an EMBL/GenBank/DDBJ whole genome shotgun (WGS) entry which is preliminary data.</text>
</comment>
<feature type="transmembrane region" description="Helical" evidence="8">
    <location>
        <begin position="115"/>
        <end position="137"/>
    </location>
</feature>
<name>A0ABU9BDZ2_9BURK</name>
<keyword evidence="5 8" id="KW-0812">Transmembrane</keyword>
<protein>
    <submittedName>
        <fullName evidence="9">Iron ABC transporter permease</fullName>
    </submittedName>
</protein>
<keyword evidence="6 8" id="KW-1133">Transmembrane helix</keyword>
<sequence length="360" mass="36952">MHAGTNTSLGADLHGHPSTDAAWQALAAPRLRRLLAAALLLLACVLADLATGPALLAPLDVLRALAGDPVLHGTRVIVWEIRLPVALMAVAVGAALGLSGVVMQTVLHNPLASPYTLGISAGAGFGAALAIVAGGLLPLPPAVAVPLAAFAFAGLGCWAVLRIGRAQGGDAQGFVLAGIALLFLFQALLSLLQYLASPEALQQIVFWLFGSLYKATRAQVGVLAGVLALCTPWLLAQAWRLTALQLSDERAASLGVDVSGLRWRCLAVVSLLTGTAVAFVGTIGFIGLIAPHIARALWGEDHRHLLPGAALCGALLLSGASVLGKLISPGALIPIGIVTACLGVPFFLVLVMRKRSEVAW</sequence>
<comment type="similarity">
    <text evidence="2">Belongs to the binding-protein-dependent transport system permease family. FecCD subfamily.</text>
</comment>
<evidence type="ECO:0000313" key="9">
    <source>
        <dbReference type="EMBL" id="MEK8028011.1"/>
    </source>
</evidence>
<reference evidence="9 10" key="1">
    <citation type="submission" date="2024-04" db="EMBL/GenBank/DDBJ databases">
        <title>Novel species of the genus Ideonella isolated from streams.</title>
        <authorList>
            <person name="Lu H."/>
        </authorList>
    </citation>
    <scope>NUCLEOTIDE SEQUENCE [LARGE SCALE GENOMIC DNA]</scope>
    <source>
        <strain evidence="9 10">BYS139W</strain>
    </source>
</reference>
<feature type="transmembrane region" description="Helical" evidence="8">
    <location>
        <begin position="331"/>
        <end position="352"/>
    </location>
</feature>
<organism evidence="9 10">
    <name type="scientific">Pseudaquabacterium rugosum</name>
    <dbReference type="NCBI Taxonomy" id="2984194"/>
    <lineage>
        <taxon>Bacteria</taxon>
        <taxon>Pseudomonadati</taxon>
        <taxon>Pseudomonadota</taxon>
        <taxon>Betaproteobacteria</taxon>
        <taxon>Burkholderiales</taxon>
        <taxon>Sphaerotilaceae</taxon>
        <taxon>Pseudaquabacterium</taxon>
    </lineage>
</organism>
<evidence type="ECO:0000256" key="5">
    <source>
        <dbReference type="ARBA" id="ARBA00022692"/>
    </source>
</evidence>
<accession>A0ABU9BDZ2</accession>
<gene>
    <name evidence="9" type="ORF">AACH11_18775</name>
</gene>
<feature type="transmembrane region" description="Helical" evidence="8">
    <location>
        <begin position="216"/>
        <end position="236"/>
    </location>
</feature>
<dbReference type="Proteomes" id="UP001368500">
    <property type="component" value="Unassembled WGS sequence"/>
</dbReference>
<feature type="transmembrane region" description="Helical" evidence="8">
    <location>
        <begin position="173"/>
        <end position="196"/>
    </location>
</feature>
<evidence type="ECO:0000256" key="7">
    <source>
        <dbReference type="ARBA" id="ARBA00023136"/>
    </source>
</evidence>
<keyword evidence="3" id="KW-0813">Transport</keyword>
<dbReference type="InterPro" id="IPR037294">
    <property type="entry name" value="ABC_BtuC-like"/>
</dbReference>
<feature type="transmembrane region" description="Helical" evidence="8">
    <location>
        <begin position="34"/>
        <end position="56"/>
    </location>
</feature>
<dbReference type="CDD" id="cd06550">
    <property type="entry name" value="TM_ABC_iron-siderophores_like"/>
    <property type="match status" value="1"/>
</dbReference>
<evidence type="ECO:0000256" key="4">
    <source>
        <dbReference type="ARBA" id="ARBA00022475"/>
    </source>
</evidence>
<comment type="subcellular location">
    <subcellularLocation>
        <location evidence="1">Cell membrane</location>
        <topology evidence="1">Multi-pass membrane protein</topology>
    </subcellularLocation>
</comment>
<feature type="transmembrane region" description="Helical" evidence="8">
    <location>
        <begin position="305"/>
        <end position="324"/>
    </location>
</feature>
<dbReference type="SUPFAM" id="SSF81345">
    <property type="entry name" value="ABC transporter involved in vitamin B12 uptake, BtuC"/>
    <property type="match status" value="1"/>
</dbReference>
<feature type="transmembrane region" description="Helical" evidence="8">
    <location>
        <begin position="143"/>
        <end position="161"/>
    </location>
</feature>
<evidence type="ECO:0000256" key="6">
    <source>
        <dbReference type="ARBA" id="ARBA00022989"/>
    </source>
</evidence>
<feature type="transmembrane region" description="Helical" evidence="8">
    <location>
        <begin position="266"/>
        <end position="293"/>
    </location>
</feature>
<evidence type="ECO:0000256" key="1">
    <source>
        <dbReference type="ARBA" id="ARBA00004651"/>
    </source>
</evidence>
<dbReference type="PANTHER" id="PTHR30472:SF25">
    <property type="entry name" value="ABC TRANSPORTER PERMEASE PROTEIN MJ0876-RELATED"/>
    <property type="match status" value="1"/>
</dbReference>
<evidence type="ECO:0000256" key="2">
    <source>
        <dbReference type="ARBA" id="ARBA00007935"/>
    </source>
</evidence>